<dbReference type="AlphaFoldDB" id="A0A4Q5LXQ8"/>
<name>A0A4Q5LXQ8_9BACT</name>
<keyword evidence="1" id="KW-1133">Transmembrane helix</keyword>
<organism evidence="2 3">
    <name type="scientific">Emticicia agri</name>
    <dbReference type="NCBI Taxonomy" id="2492393"/>
    <lineage>
        <taxon>Bacteria</taxon>
        <taxon>Pseudomonadati</taxon>
        <taxon>Bacteroidota</taxon>
        <taxon>Cytophagia</taxon>
        <taxon>Cytophagales</taxon>
        <taxon>Leadbetterellaceae</taxon>
        <taxon>Emticicia</taxon>
    </lineage>
</organism>
<accession>A0A4Q5LXQ8</accession>
<feature type="transmembrane region" description="Helical" evidence="1">
    <location>
        <begin position="148"/>
        <end position="168"/>
    </location>
</feature>
<dbReference type="Pfam" id="PF13795">
    <property type="entry name" value="HupE_UreJ_2"/>
    <property type="match status" value="1"/>
</dbReference>
<feature type="transmembrane region" description="Helical" evidence="1">
    <location>
        <begin position="109"/>
        <end position="128"/>
    </location>
</feature>
<feature type="transmembrane region" description="Helical" evidence="1">
    <location>
        <begin position="43"/>
        <end position="65"/>
    </location>
</feature>
<dbReference type="RefSeq" id="WP_130022507.1">
    <property type="nucleotide sequence ID" value="NZ_SEWF01000026.1"/>
</dbReference>
<proteinExistence type="predicted"/>
<gene>
    <name evidence="2" type="ORF">EWM59_17375</name>
</gene>
<feature type="transmembrane region" description="Helical" evidence="1">
    <location>
        <begin position="20"/>
        <end position="36"/>
    </location>
</feature>
<dbReference type="OrthoDB" id="9808870at2"/>
<evidence type="ECO:0000256" key="1">
    <source>
        <dbReference type="SAM" id="Phobius"/>
    </source>
</evidence>
<sequence>MTEFFIFLKLGYQHITDINGYDHILFVVALCAIYRITDWKKVLVLVTAFTIGHSVTLALAALNVINYSTDLIEFLIPVTIIFTCLTNLFHKSSETVSGKENFSPVRYILALGFGLIHGMGFSNYLRSLLGKDQNIIPQLLAFNIGLEFGQLFIIAIAMGLGFLVMNVFKVKKHTWNLILSSFVAGVAFKLMTEKWFF</sequence>
<keyword evidence="1" id="KW-0812">Transmembrane</keyword>
<reference evidence="2 3" key="1">
    <citation type="submission" date="2019-02" db="EMBL/GenBank/DDBJ databases">
        <title>Bacterial novel species Emticicia sp. 17J42-9 isolated from soil.</title>
        <authorList>
            <person name="Jung H.-Y."/>
        </authorList>
    </citation>
    <scope>NUCLEOTIDE SEQUENCE [LARGE SCALE GENOMIC DNA]</scope>
    <source>
        <strain evidence="2 3">17J42-9</strain>
    </source>
</reference>
<keyword evidence="3" id="KW-1185">Reference proteome</keyword>
<comment type="caution">
    <text evidence="2">The sequence shown here is derived from an EMBL/GenBank/DDBJ whole genome shotgun (WGS) entry which is preliminary data.</text>
</comment>
<evidence type="ECO:0000313" key="2">
    <source>
        <dbReference type="EMBL" id="RYU94415.1"/>
    </source>
</evidence>
<feature type="transmembrane region" description="Helical" evidence="1">
    <location>
        <begin position="71"/>
        <end position="89"/>
    </location>
</feature>
<keyword evidence="1" id="KW-0472">Membrane</keyword>
<dbReference type="Proteomes" id="UP000293162">
    <property type="component" value="Unassembled WGS sequence"/>
</dbReference>
<dbReference type="InterPro" id="IPR032809">
    <property type="entry name" value="Put_HupE_UreJ"/>
</dbReference>
<dbReference type="EMBL" id="SEWF01000026">
    <property type="protein sequence ID" value="RYU94415.1"/>
    <property type="molecule type" value="Genomic_DNA"/>
</dbReference>
<protein>
    <submittedName>
        <fullName evidence="2">HupE/UreJ family protein</fullName>
    </submittedName>
</protein>
<feature type="transmembrane region" description="Helical" evidence="1">
    <location>
        <begin position="175"/>
        <end position="192"/>
    </location>
</feature>
<evidence type="ECO:0000313" key="3">
    <source>
        <dbReference type="Proteomes" id="UP000293162"/>
    </source>
</evidence>